<dbReference type="Proteomes" id="UP000332933">
    <property type="component" value="Unassembled WGS sequence"/>
</dbReference>
<dbReference type="EMBL" id="VJMH01005107">
    <property type="protein sequence ID" value="KAF0700895.1"/>
    <property type="molecule type" value="Genomic_DNA"/>
</dbReference>
<proteinExistence type="predicted"/>
<reference evidence="2 3" key="1">
    <citation type="submission" date="2019-03" db="EMBL/GenBank/DDBJ databases">
        <authorList>
            <person name="Gaulin E."/>
            <person name="Dumas B."/>
        </authorList>
    </citation>
    <scope>NUCLEOTIDE SEQUENCE [LARGE SCALE GENOMIC DNA]</scope>
    <source>
        <strain evidence="2">CBS 568.67</strain>
    </source>
</reference>
<evidence type="ECO:0000313" key="3">
    <source>
        <dbReference type="Proteomes" id="UP000332933"/>
    </source>
</evidence>
<evidence type="ECO:0000313" key="1">
    <source>
        <dbReference type="EMBL" id="KAF0700895.1"/>
    </source>
</evidence>
<protein>
    <submittedName>
        <fullName evidence="2">Aste57867_8581 protein</fullName>
    </submittedName>
</protein>
<keyword evidence="3" id="KW-1185">Reference proteome</keyword>
<evidence type="ECO:0000313" key="2">
    <source>
        <dbReference type="EMBL" id="VFT85467.1"/>
    </source>
</evidence>
<gene>
    <name evidence="2" type="primary">Aste57867_8581</name>
    <name evidence="1" type="ORF">As57867_008549</name>
    <name evidence="2" type="ORF">ASTE57867_8581</name>
</gene>
<dbReference type="AlphaFoldDB" id="A0A485KKS7"/>
<dbReference type="InterPro" id="IPR032675">
    <property type="entry name" value="LRR_dom_sf"/>
</dbReference>
<reference evidence="1" key="2">
    <citation type="submission" date="2019-06" db="EMBL/GenBank/DDBJ databases">
        <title>Genomics analysis of Aphanomyces spp. identifies a new class of oomycete effector associated with host adaptation.</title>
        <authorList>
            <person name="Gaulin E."/>
        </authorList>
    </citation>
    <scope>NUCLEOTIDE SEQUENCE</scope>
    <source>
        <strain evidence="1">CBS 578.67</strain>
    </source>
</reference>
<dbReference type="Gene3D" id="3.80.10.10">
    <property type="entry name" value="Ribonuclease Inhibitor"/>
    <property type="match status" value="1"/>
</dbReference>
<dbReference type="EMBL" id="CAADRA010005128">
    <property type="protein sequence ID" value="VFT85467.1"/>
    <property type="molecule type" value="Genomic_DNA"/>
</dbReference>
<accession>A0A485KKS7</accession>
<dbReference type="SUPFAM" id="SSF52047">
    <property type="entry name" value="RNI-like"/>
    <property type="match status" value="1"/>
</dbReference>
<dbReference type="OrthoDB" id="88236at2759"/>
<name>A0A485KKS7_9STRA</name>
<sequence length="440" mass="48582">MKRVHTTAAAVWSPDLFGLIARFLPDVYNLYNYLSAIECTDNIGDLAHLLDRIQDAADAESVWPVLRISSMTEVTPSLKAVVKFYSQIDVVDAVVDLSWLEACDSSSISIKAVPTTSSITALTAWFAQLPRLPVTSIVWSGHVHEPAFLHVLPQMHHLTSLRVTTDTNVGPLLAFVASSKLTTLSLSQHAFSSTDLARQDVVDAMLVNITTWLTSQLATSFSFPMGYLGYGSPRCAKAFLHALAHASSLNVLLADALPLSLLRSHSFQLPRSLAALNIHKQYIQSIDDVTTLESLLQHSNLVNFFAIDCKFPPDHPFQTFLDSLPPTLKLVALSGCRLTNHHCEALARYLPTSSIGSIDLRRNNFDDVGVAALIKHAFQSTTLDEIRLDRNHRLTETTIVSLIELAKAKPNMHITVTDCGLDKEAKERLWTLVEEHDISL</sequence>
<organism evidence="2 3">
    <name type="scientific">Aphanomyces stellatus</name>
    <dbReference type="NCBI Taxonomy" id="120398"/>
    <lineage>
        <taxon>Eukaryota</taxon>
        <taxon>Sar</taxon>
        <taxon>Stramenopiles</taxon>
        <taxon>Oomycota</taxon>
        <taxon>Saprolegniomycetes</taxon>
        <taxon>Saprolegniales</taxon>
        <taxon>Verrucalvaceae</taxon>
        <taxon>Aphanomyces</taxon>
    </lineage>
</organism>